<sequence>MTDPNEMTADERAAVLAAVEVQQPVRMIRPRDGRTVTVAADRIAERLAAGYTIAPID</sequence>
<dbReference type="Proteomes" id="UP001501444">
    <property type="component" value="Unassembled WGS sequence"/>
</dbReference>
<reference evidence="1 2" key="1">
    <citation type="journal article" date="2019" name="Int. J. Syst. Evol. Microbiol.">
        <title>The Global Catalogue of Microorganisms (GCM) 10K type strain sequencing project: providing services to taxonomists for standard genome sequencing and annotation.</title>
        <authorList>
            <consortium name="The Broad Institute Genomics Platform"/>
            <consortium name="The Broad Institute Genome Sequencing Center for Infectious Disease"/>
            <person name="Wu L."/>
            <person name="Ma J."/>
        </authorList>
    </citation>
    <scope>NUCLEOTIDE SEQUENCE [LARGE SCALE GENOMIC DNA]</scope>
    <source>
        <strain evidence="1 2">JCM 3272</strain>
    </source>
</reference>
<comment type="caution">
    <text evidence="1">The sequence shown here is derived from an EMBL/GenBank/DDBJ whole genome shotgun (WGS) entry which is preliminary data.</text>
</comment>
<accession>A0ABN3GAG1</accession>
<dbReference type="EMBL" id="BAAARV010000025">
    <property type="protein sequence ID" value="GAA2347457.1"/>
    <property type="molecule type" value="Genomic_DNA"/>
</dbReference>
<keyword evidence="2" id="KW-1185">Reference proteome</keyword>
<evidence type="ECO:0000313" key="1">
    <source>
        <dbReference type="EMBL" id="GAA2347457.1"/>
    </source>
</evidence>
<name>A0ABN3GAG1_9ACTN</name>
<gene>
    <name evidence="1" type="ORF">GCM10010170_035100</name>
</gene>
<dbReference type="RefSeq" id="WP_344613460.1">
    <property type="nucleotide sequence ID" value="NZ_BAAARV010000025.1"/>
</dbReference>
<proteinExistence type="predicted"/>
<evidence type="ECO:0000313" key="2">
    <source>
        <dbReference type="Proteomes" id="UP001501444"/>
    </source>
</evidence>
<protein>
    <submittedName>
        <fullName evidence="1">Uncharacterized protein</fullName>
    </submittedName>
</protein>
<organism evidence="1 2">
    <name type="scientific">Dactylosporangium salmoneum</name>
    <dbReference type="NCBI Taxonomy" id="53361"/>
    <lineage>
        <taxon>Bacteria</taxon>
        <taxon>Bacillati</taxon>
        <taxon>Actinomycetota</taxon>
        <taxon>Actinomycetes</taxon>
        <taxon>Micromonosporales</taxon>
        <taxon>Micromonosporaceae</taxon>
        <taxon>Dactylosporangium</taxon>
    </lineage>
</organism>